<feature type="transmembrane region" description="Helical" evidence="1">
    <location>
        <begin position="34"/>
        <end position="55"/>
    </location>
</feature>
<comment type="caution">
    <text evidence="2">The sequence shown here is derived from an EMBL/GenBank/DDBJ whole genome shotgun (WGS) entry which is preliminary data.</text>
</comment>
<dbReference type="EMBL" id="CAKKLH010000304">
    <property type="protein sequence ID" value="CAH0110632.1"/>
    <property type="molecule type" value="Genomic_DNA"/>
</dbReference>
<keyword evidence="3" id="KW-1185">Reference proteome</keyword>
<evidence type="ECO:0000313" key="2">
    <source>
        <dbReference type="EMBL" id="CAH0110632.1"/>
    </source>
</evidence>
<sequence>MKEKQANRSTAAKRPRQTVFYRDLVELSAMRDTAVMRFILTAGVITTAVLIFINYGRHGLPSETFAVRLQVSSDSVPDIVGFHKDNYLNRRYFQMKMDSISYDRRISEENEESESSQNSHRQVTQNIREFNKKDVVNCFDSLSVKRNRRPMHIAFIGDSTIRQHFLSFILWIPDYDRIIKRNSTTAAVHKFHEDRNIITPLMDNLLVSFHWRNLIQNNLIEDFKRWASTSDDSRVPDFILLGVTAHHIVENSITNSLETYETLFTRIFLPLINETLTRHPYQEIVWLLQSPTMEYMGPGADNTDRDVNPVKIIKYNQVIRRIFKDTRVLIWDAMGVVTEEYLRTCALTRFQRTDRSWYTNCKDFIHPGVRAISIGTQLIFNHICESPS</sequence>
<reference evidence="2" key="1">
    <citation type="submission" date="2021-11" db="EMBL/GenBank/DDBJ databases">
        <authorList>
            <person name="Schell T."/>
        </authorList>
    </citation>
    <scope>NUCLEOTIDE SEQUENCE</scope>
    <source>
        <strain evidence="2">M5</strain>
    </source>
</reference>
<keyword evidence="1" id="KW-0472">Membrane</keyword>
<dbReference type="AlphaFoldDB" id="A0A8J2WLL9"/>
<dbReference type="OrthoDB" id="6347271at2759"/>
<evidence type="ECO:0000256" key="1">
    <source>
        <dbReference type="SAM" id="Phobius"/>
    </source>
</evidence>
<proteinExistence type="predicted"/>
<accession>A0A8J2WLL9</accession>
<keyword evidence="1" id="KW-1133">Transmembrane helix</keyword>
<name>A0A8J2WLL9_9CRUS</name>
<gene>
    <name evidence="2" type="ORF">DGAL_LOCUS14223</name>
</gene>
<keyword evidence="1" id="KW-0812">Transmembrane</keyword>
<organism evidence="2 3">
    <name type="scientific">Daphnia galeata</name>
    <dbReference type="NCBI Taxonomy" id="27404"/>
    <lineage>
        <taxon>Eukaryota</taxon>
        <taxon>Metazoa</taxon>
        <taxon>Ecdysozoa</taxon>
        <taxon>Arthropoda</taxon>
        <taxon>Crustacea</taxon>
        <taxon>Branchiopoda</taxon>
        <taxon>Diplostraca</taxon>
        <taxon>Cladocera</taxon>
        <taxon>Anomopoda</taxon>
        <taxon>Daphniidae</taxon>
        <taxon>Daphnia</taxon>
    </lineage>
</organism>
<evidence type="ECO:0000313" key="3">
    <source>
        <dbReference type="Proteomes" id="UP000789390"/>
    </source>
</evidence>
<dbReference type="Proteomes" id="UP000789390">
    <property type="component" value="Unassembled WGS sequence"/>
</dbReference>
<protein>
    <submittedName>
        <fullName evidence="2">Uncharacterized protein</fullName>
    </submittedName>
</protein>